<gene>
    <name evidence="1" type="ORF">V6250_01355</name>
</gene>
<name>A0ACC6R161_9GAMM</name>
<evidence type="ECO:0000313" key="2">
    <source>
        <dbReference type="Proteomes" id="UP001374952"/>
    </source>
</evidence>
<reference evidence="1" key="1">
    <citation type="submission" date="2024-02" db="EMBL/GenBank/DDBJ databases">
        <title>Bacteria isolated from the canopy kelp, Nereocystis luetkeana.</title>
        <authorList>
            <person name="Pfister C.A."/>
            <person name="Younker I.T."/>
            <person name="Light S.H."/>
        </authorList>
    </citation>
    <scope>NUCLEOTIDE SEQUENCE</scope>
    <source>
        <strain evidence="1">TN.2.01</strain>
    </source>
</reference>
<sequence length="118" mass="13564">MTDFVYKPDCHLIEQSEEHVLLKLKIPENLYYFQGHFPQVAILPGVVQLDWVMHYLNKYLAVDTSKAVSIDALKFQIIVKPNYEIELCLKQVKANKFSFSYSSTQGQHASGKVVLTDE</sequence>
<protein>
    <submittedName>
        <fullName evidence="1">Acyl-CoA synthetase</fullName>
    </submittedName>
</protein>
<proteinExistence type="predicted"/>
<keyword evidence="2" id="KW-1185">Reference proteome</keyword>
<comment type="caution">
    <text evidence="1">The sequence shown here is derived from an EMBL/GenBank/DDBJ whole genome shotgun (WGS) entry which is preliminary data.</text>
</comment>
<dbReference type="EMBL" id="JBAKAX010000001">
    <property type="protein sequence ID" value="MEL0602793.1"/>
    <property type="molecule type" value="Genomic_DNA"/>
</dbReference>
<evidence type="ECO:0000313" key="1">
    <source>
        <dbReference type="EMBL" id="MEL0602793.1"/>
    </source>
</evidence>
<accession>A0ACC6R161</accession>
<dbReference type="Proteomes" id="UP001374952">
    <property type="component" value="Unassembled WGS sequence"/>
</dbReference>
<organism evidence="1 2">
    <name type="scientific">Pseudoalteromonas undina</name>
    <dbReference type="NCBI Taxonomy" id="43660"/>
    <lineage>
        <taxon>Bacteria</taxon>
        <taxon>Pseudomonadati</taxon>
        <taxon>Pseudomonadota</taxon>
        <taxon>Gammaproteobacteria</taxon>
        <taxon>Alteromonadales</taxon>
        <taxon>Pseudoalteromonadaceae</taxon>
        <taxon>Pseudoalteromonas</taxon>
    </lineage>
</organism>